<dbReference type="Pfam" id="PF07748">
    <property type="entry name" value="Glyco_hydro_38C"/>
    <property type="match status" value="1"/>
</dbReference>
<dbReference type="Pfam" id="PF01074">
    <property type="entry name" value="Glyco_hydro_38N"/>
    <property type="match status" value="1"/>
</dbReference>
<feature type="compositionally biased region" description="Acidic residues" evidence="8">
    <location>
        <begin position="1355"/>
        <end position="1372"/>
    </location>
</feature>
<dbReference type="GO" id="GO:0005764">
    <property type="term" value="C:lysosome"/>
    <property type="evidence" value="ECO:0007669"/>
    <property type="project" value="TreeGrafter"/>
</dbReference>
<evidence type="ECO:0000256" key="8">
    <source>
        <dbReference type="SAM" id="MobiDB-lite"/>
    </source>
</evidence>
<dbReference type="Gene3D" id="2.70.98.30">
    <property type="entry name" value="Golgi alpha-mannosidase II, domain 4"/>
    <property type="match status" value="1"/>
</dbReference>
<evidence type="ECO:0000256" key="5">
    <source>
        <dbReference type="ARBA" id="ARBA00022833"/>
    </source>
</evidence>
<dbReference type="GO" id="GO:0004559">
    <property type="term" value="F:alpha-mannosidase activity"/>
    <property type="evidence" value="ECO:0007669"/>
    <property type="project" value="InterPro"/>
</dbReference>
<evidence type="ECO:0000256" key="2">
    <source>
        <dbReference type="ARBA" id="ARBA00009792"/>
    </source>
</evidence>
<feature type="region of interest" description="Disordered" evidence="8">
    <location>
        <begin position="1167"/>
        <end position="1198"/>
    </location>
</feature>
<keyword evidence="5" id="KW-0862">Zinc</keyword>
<dbReference type="Pfam" id="PF09261">
    <property type="entry name" value="Alpha-mann_mid"/>
    <property type="match status" value="1"/>
</dbReference>
<feature type="region of interest" description="Disordered" evidence="8">
    <location>
        <begin position="1341"/>
        <end position="1407"/>
    </location>
</feature>
<dbReference type="InterPro" id="IPR011682">
    <property type="entry name" value="Glyco_hydro_38_C"/>
</dbReference>
<dbReference type="InterPro" id="IPR037094">
    <property type="entry name" value="Glyco_hydro_38_cen_sf"/>
</dbReference>
<evidence type="ECO:0000313" key="11">
    <source>
        <dbReference type="EMBL" id="CAK1592858.1"/>
    </source>
</evidence>
<evidence type="ECO:0000256" key="6">
    <source>
        <dbReference type="ARBA" id="ARBA00023157"/>
    </source>
</evidence>
<comment type="similarity">
    <text evidence="2">Belongs to the glycosyl hydrolase 38 family.</text>
</comment>
<keyword evidence="12" id="KW-1185">Reference proteome</keyword>
<dbReference type="InterPro" id="IPR011013">
    <property type="entry name" value="Gal_mutarotase_sf_dom"/>
</dbReference>
<dbReference type="InterPro" id="IPR015341">
    <property type="entry name" value="Glyco_hydro_38_cen"/>
</dbReference>
<dbReference type="SMART" id="SM00872">
    <property type="entry name" value="Alpha-mann_mid"/>
    <property type="match status" value="1"/>
</dbReference>
<dbReference type="CDD" id="cd10810">
    <property type="entry name" value="GH38N_AMII_LAM_like"/>
    <property type="match status" value="1"/>
</dbReference>
<dbReference type="Gene3D" id="2.60.40.1360">
    <property type="match status" value="1"/>
</dbReference>
<dbReference type="FunFam" id="3.20.110.10:FF:000001">
    <property type="entry name" value="Alpha-mannosidase"/>
    <property type="match status" value="1"/>
</dbReference>
<dbReference type="Gene3D" id="2.60.40.1180">
    <property type="entry name" value="Golgi alpha-mannosidase II"/>
    <property type="match status" value="1"/>
</dbReference>
<evidence type="ECO:0000313" key="12">
    <source>
        <dbReference type="Proteomes" id="UP001314205"/>
    </source>
</evidence>
<evidence type="ECO:0000256" key="1">
    <source>
        <dbReference type="ARBA" id="ARBA00001947"/>
    </source>
</evidence>
<dbReference type="GO" id="GO:0006013">
    <property type="term" value="P:mannose metabolic process"/>
    <property type="evidence" value="ECO:0007669"/>
    <property type="project" value="InterPro"/>
</dbReference>
<feature type="compositionally biased region" description="Basic and acidic residues" evidence="8">
    <location>
        <begin position="1001"/>
        <end position="1014"/>
    </location>
</feature>
<dbReference type="GO" id="GO:0046872">
    <property type="term" value="F:metal ion binding"/>
    <property type="evidence" value="ECO:0007669"/>
    <property type="project" value="UniProtKB-KW"/>
</dbReference>
<keyword evidence="6" id="KW-1015">Disulfide bond</keyword>
<feature type="chain" id="PRO_5043314891" description="Glycoside hydrolase family 38 central domain-containing protein" evidence="9">
    <location>
        <begin position="19"/>
        <end position="1433"/>
    </location>
</feature>
<dbReference type="SUPFAM" id="SSF74650">
    <property type="entry name" value="Galactose mutarotase-like"/>
    <property type="match status" value="1"/>
</dbReference>
<comment type="caution">
    <text evidence="11">The sequence shown here is derived from an EMBL/GenBank/DDBJ whole genome shotgun (WGS) entry which is preliminary data.</text>
</comment>
<dbReference type="InterPro" id="IPR028995">
    <property type="entry name" value="Glyco_hydro_57/38_cen_sf"/>
</dbReference>
<reference evidence="11 12" key="1">
    <citation type="submission" date="2023-11" db="EMBL/GenBank/DDBJ databases">
        <authorList>
            <person name="Hedman E."/>
            <person name="Englund M."/>
            <person name="Stromberg M."/>
            <person name="Nyberg Akerstrom W."/>
            <person name="Nylinder S."/>
            <person name="Jareborg N."/>
            <person name="Kallberg Y."/>
            <person name="Kronander E."/>
        </authorList>
    </citation>
    <scope>NUCLEOTIDE SEQUENCE [LARGE SCALE GENOMIC DNA]</scope>
</reference>
<feature type="domain" description="Glycoside hydrolase family 38 central" evidence="10">
    <location>
        <begin position="365"/>
        <end position="438"/>
    </location>
</feature>
<dbReference type="InterPro" id="IPR000602">
    <property type="entry name" value="Glyco_hydro_38_N"/>
</dbReference>
<feature type="region of interest" description="Disordered" evidence="8">
    <location>
        <begin position="1228"/>
        <end position="1254"/>
    </location>
</feature>
<accession>A0AAV1LBZ8</accession>
<dbReference type="SUPFAM" id="SSF88688">
    <property type="entry name" value="Families 57/38 glycoside transferase middle domain"/>
    <property type="match status" value="1"/>
</dbReference>
<evidence type="ECO:0000256" key="9">
    <source>
        <dbReference type="SAM" id="SignalP"/>
    </source>
</evidence>
<feature type="compositionally biased region" description="Basic residues" evidence="8">
    <location>
        <begin position="1238"/>
        <end position="1251"/>
    </location>
</feature>
<dbReference type="InterPro" id="IPR013780">
    <property type="entry name" value="Glyco_hydro_b"/>
</dbReference>
<protein>
    <recommendedName>
        <fullName evidence="10">Glycoside hydrolase family 38 central domain-containing protein</fullName>
    </recommendedName>
</protein>
<evidence type="ECO:0000256" key="7">
    <source>
        <dbReference type="ARBA" id="ARBA00023295"/>
    </source>
</evidence>
<proteinExistence type="inferred from homology"/>
<keyword evidence="3" id="KW-0479">Metal-binding</keyword>
<dbReference type="GO" id="GO:0030246">
    <property type="term" value="F:carbohydrate binding"/>
    <property type="evidence" value="ECO:0007669"/>
    <property type="project" value="InterPro"/>
</dbReference>
<comment type="cofactor">
    <cofactor evidence="1">
        <name>Zn(2+)</name>
        <dbReference type="ChEBI" id="CHEBI:29105"/>
    </cofactor>
</comment>
<dbReference type="SUPFAM" id="SSF88713">
    <property type="entry name" value="Glycoside hydrolase/deacetylase"/>
    <property type="match status" value="1"/>
</dbReference>
<dbReference type="InterPro" id="IPR050843">
    <property type="entry name" value="Glycosyl_Hydrlase_38"/>
</dbReference>
<feature type="compositionally biased region" description="Basic and acidic residues" evidence="8">
    <location>
        <begin position="1373"/>
        <end position="1391"/>
    </location>
</feature>
<keyword evidence="9" id="KW-0732">Signal</keyword>
<gene>
    <name evidence="11" type="ORF">PARMNEM_LOCUS12731</name>
</gene>
<keyword evidence="4" id="KW-0378">Hydrolase</keyword>
<organism evidence="11 12">
    <name type="scientific">Parnassius mnemosyne</name>
    <name type="common">clouded apollo</name>
    <dbReference type="NCBI Taxonomy" id="213953"/>
    <lineage>
        <taxon>Eukaryota</taxon>
        <taxon>Metazoa</taxon>
        <taxon>Ecdysozoa</taxon>
        <taxon>Arthropoda</taxon>
        <taxon>Hexapoda</taxon>
        <taxon>Insecta</taxon>
        <taxon>Pterygota</taxon>
        <taxon>Neoptera</taxon>
        <taxon>Endopterygota</taxon>
        <taxon>Lepidoptera</taxon>
        <taxon>Glossata</taxon>
        <taxon>Ditrysia</taxon>
        <taxon>Papilionoidea</taxon>
        <taxon>Papilionidae</taxon>
        <taxon>Parnassiinae</taxon>
        <taxon>Parnassini</taxon>
        <taxon>Parnassius</taxon>
        <taxon>Driopa</taxon>
    </lineage>
</organism>
<dbReference type="Gene3D" id="3.20.110.10">
    <property type="entry name" value="Glycoside hydrolase 38, N terminal domain"/>
    <property type="match status" value="1"/>
</dbReference>
<dbReference type="PANTHER" id="PTHR11607">
    <property type="entry name" value="ALPHA-MANNOSIDASE"/>
    <property type="match status" value="1"/>
</dbReference>
<sequence length="1433" mass="165791">MWGIFLVVLSLILDSQSALNVKQKAECGYKQCPQTRDGALNVHLIPHSHMDAGWVKTYDEYYYGTRTSVSTANVQLIYHSVLSELLHDKRRKFTFSETAYFWRWWKEQRPATRATFRALVQEGRVEFAGGGWVQNDEATSDYLQIIDQFTWGLRKLNDTLGPCGKPKAAWQVDTYGHTREQASLLAQMGYDGLFIGRVDHKEREAMIEEDRMEFMWRGSNVLGKMSDIMTHNLFNLYNAPDGFCFDFLCSDEPIIDDPDSHVYNADTRVNDFIAQIERQAKYYDHDNIMVTMGGDFTYQSAANWFMNIDKLINHVTTHPANLSDVNVFYSTPSCYLKAIYMYGRRDKSVFTEKGDYLPYGSDSTTYWTGFYTSRPSLKYLARKSHVFLQVVKQLTVISKMGDSYELHLLRHAVSLLLHHDAITGTSQQHVTQDFIKTVTDAIESCSKKVSQYLSALTPTWGGSRRSKNNQQFIICHQLNMSQCRFSESQDTMLLLVYNPSSVKTYYHVRLPAIAMHYSIRDYNDEEVEYQLLPLPAAVINLPGRSSAAIQELYFEAENIPPIGYTAYYIAPIRDPLEESVFAKKTHHNPEADQELTPTISNEYLKVTIDKDTGLLESIQHVDGVKVLISQNFYFYSQTQQPLQSGAYSFRPSSNRPTPITDKVIYHAVRGSLVKEIRQRFSDWATQVIRLYRGEEFIELEWIIGPVPVGNDLGKEVVSILKTNISNGGEFFTDENARQMMKRTCWNETSSHQQKKPVAACYYPVTSRICTRSVNASVELCVLTDRTQGGTSYNEGEIELMLHRRLLTDDGFGLEETLNEEAFGVGLVVKGKHRIMFGNFRQEMDEQTFSERVAYTARKWLMEPWLFLAPGEKINRRKWQNVRNKRYSAIRLHGLPRHIQIITLEPWKAGSVLLRLENTLEKSDKEFFKTEKDATEDYGPRTTHIVVDLRKIFGQHEIKMVKETTLAANQWLEDARQMDWSTRYVYSGGDDGILPEDNVDYTDEKLERSERKDSGYSEEDSDYVRKGPRQKLNPMNKVKIPQSRYSQFEDRRKRSLNITENLIDNPSETNASDFITVKNSIESTTKVSNASKIDLSEALKYVEVTTQKNVSLPQIDSRRANLAIKSDINNDLVRTRFRSVSKKTPKLNFFRAKVKPMKFFVDWGNNSEDSRASEEDFSSNLKKRSTKRRNGSHSLKSNRRMEYFSEEPDDGITRSMYEMYYKMKPRGNFKIRSELPHPSHSRRSKKNRGRKTKHDEVTTLLPELATRKSRRNRTKRKQIKSIVDFPIFTNTGKKKNIRNERRLINKESGQEKASELEEIKINTRLHKDLQADIAPKSELAHLRAKRRKEETISSFQDDESGSTGAEEESENVEENSREWENNRRKRTASKEEEGQESGSDTQENAESEFVVTLRPTQIRTFVIWFVDNRKTYTL</sequence>
<dbReference type="InterPro" id="IPR027291">
    <property type="entry name" value="Glyco_hydro_38_N_sf"/>
</dbReference>
<dbReference type="FunFam" id="1.20.1270.50:FF:000002">
    <property type="entry name" value="Alpha-mannosidase"/>
    <property type="match status" value="1"/>
</dbReference>
<evidence type="ECO:0000256" key="4">
    <source>
        <dbReference type="ARBA" id="ARBA00022801"/>
    </source>
</evidence>
<keyword evidence="7" id="KW-0326">Glycosidase</keyword>
<feature type="signal peptide" evidence="9">
    <location>
        <begin position="1"/>
        <end position="18"/>
    </location>
</feature>
<dbReference type="EMBL" id="CAVLGL010000088">
    <property type="protein sequence ID" value="CAK1592858.1"/>
    <property type="molecule type" value="Genomic_DNA"/>
</dbReference>
<name>A0AAV1LBZ8_9NEOP</name>
<feature type="compositionally biased region" description="Basic residues" evidence="8">
    <location>
        <begin position="1180"/>
        <end position="1190"/>
    </location>
</feature>
<dbReference type="PANTHER" id="PTHR11607:SF3">
    <property type="entry name" value="LYSOSOMAL ALPHA-MANNOSIDASE"/>
    <property type="match status" value="1"/>
</dbReference>
<evidence type="ECO:0000256" key="3">
    <source>
        <dbReference type="ARBA" id="ARBA00022723"/>
    </source>
</evidence>
<feature type="region of interest" description="Disordered" evidence="8">
    <location>
        <begin position="994"/>
        <end position="1028"/>
    </location>
</feature>
<dbReference type="Proteomes" id="UP001314205">
    <property type="component" value="Unassembled WGS sequence"/>
</dbReference>
<dbReference type="Gene3D" id="1.20.1270.50">
    <property type="entry name" value="Glycoside hydrolase family 38, central domain"/>
    <property type="match status" value="2"/>
</dbReference>
<evidence type="ECO:0000259" key="10">
    <source>
        <dbReference type="SMART" id="SM00872"/>
    </source>
</evidence>
<dbReference type="InterPro" id="IPR011330">
    <property type="entry name" value="Glyco_hydro/deAcase_b/a-brl"/>
</dbReference>
<dbReference type="FunFam" id="2.70.98.30:FF:000003">
    <property type="entry name" value="Alpha-mannosidase"/>
    <property type="match status" value="1"/>
</dbReference>